<evidence type="ECO:0000256" key="3">
    <source>
        <dbReference type="ARBA" id="ARBA00022989"/>
    </source>
</evidence>
<gene>
    <name evidence="7" type="ORF">GCM10025867_05660</name>
</gene>
<feature type="transmembrane region" description="Helical" evidence="5">
    <location>
        <begin position="203"/>
        <end position="224"/>
    </location>
</feature>
<evidence type="ECO:0000256" key="5">
    <source>
        <dbReference type="SAM" id="Phobius"/>
    </source>
</evidence>
<feature type="transmembrane region" description="Helical" evidence="5">
    <location>
        <begin position="172"/>
        <end position="191"/>
    </location>
</feature>
<dbReference type="InterPro" id="IPR011701">
    <property type="entry name" value="MFS"/>
</dbReference>
<dbReference type="SUPFAM" id="SSF103473">
    <property type="entry name" value="MFS general substrate transporter"/>
    <property type="match status" value="1"/>
</dbReference>
<feature type="transmembrane region" description="Helical" evidence="5">
    <location>
        <begin position="269"/>
        <end position="290"/>
    </location>
</feature>
<dbReference type="Gene3D" id="1.20.1250.20">
    <property type="entry name" value="MFS general substrate transporter like domains"/>
    <property type="match status" value="2"/>
</dbReference>
<feature type="transmembrane region" description="Helical" evidence="5">
    <location>
        <begin position="111"/>
        <end position="132"/>
    </location>
</feature>
<keyword evidence="8" id="KW-1185">Reference proteome</keyword>
<keyword evidence="4 5" id="KW-0472">Membrane</keyword>
<proteinExistence type="predicted"/>
<comment type="subcellular location">
    <subcellularLocation>
        <location evidence="1">Cell membrane</location>
        <topology evidence="1">Multi-pass membrane protein</topology>
    </subcellularLocation>
</comment>
<feature type="transmembrane region" description="Helical" evidence="5">
    <location>
        <begin position="425"/>
        <end position="445"/>
    </location>
</feature>
<feature type="transmembrane region" description="Helical" evidence="5">
    <location>
        <begin position="18"/>
        <end position="42"/>
    </location>
</feature>
<feature type="transmembrane region" description="Helical" evidence="5">
    <location>
        <begin position="396"/>
        <end position="419"/>
    </location>
</feature>
<dbReference type="PANTHER" id="PTHR23501:SF154">
    <property type="entry name" value="MULTIDRUG-EFFLUX TRANSPORTER RV1634-RELATED"/>
    <property type="match status" value="1"/>
</dbReference>
<keyword evidence="3 5" id="KW-1133">Transmembrane helix</keyword>
<evidence type="ECO:0000259" key="6">
    <source>
        <dbReference type="PROSITE" id="PS50850"/>
    </source>
</evidence>
<feature type="transmembrane region" description="Helical" evidence="5">
    <location>
        <begin position="144"/>
        <end position="166"/>
    </location>
</feature>
<feature type="transmembrane region" description="Helical" evidence="5">
    <location>
        <begin position="296"/>
        <end position="318"/>
    </location>
</feature>
<dbReference type="EMBL" id="AP027732">
    <property type="protein sequence ID" value="BDZ48325.1"/>
    <property type="molecule type" value="Genomic_DNA"/>
</dbReference>
<organism evidence="7 8">
    <name type="scientific">Frondihabitans sucicola</name>
    <dbReference type="NCBI Taxonomy" id="1268041"/>
    <lineage>
        <taxon>Bacteria</taxon>
        <taxon>Bacillati</taxon>
        <taxon>Actinomycetota</taxon>
        <taxon>Actinomycetes</taxon>
        <taxon>Micrococcales</taxon>
        <taxon>Microbacteriaceae</taxon>
        <taxon>Frondihabitans</taxon>
    </lineage>
</organism>
<dbReference type="InterPro" id="IPR020846">
    <property type="entry name" value="MFS_dom"/>
</dbReference>
<feature type="transmembrane region" description="Helical" evidence="5">
    <location>
        <begin position="230"/>
        <end position="249"/>
    </location>
</feature>
<accession>A0ABM8GIW1</accession>
<dbReference type="Pfam" id="PF07690">
    <property type="entry name" value="MFS_1"/>
    <property type="match status" value="2"/>
</dbReference>
<dbReference type="Proteomes" id="UP001321486">
    <property type="component" value="Chromosome"/>
</dbReference>
<protein>
    <submittedName>
        <fullName evidence="7">MFS transporter</fullName>
    </submittedName>
</protein>
<keyword evidence="2 5" id="KW-0812">Transmembrane</keyword>
<feature type="transmembrane region" description="Helical" evidence="5">
    <location>
        <begin position="86"/>
        <end position="105"/>
    </location>
</feature>
<feature type="transmembrane region" description="Helical" evidence="5">
    <location>
        <begin position="330"/>
        <end position="351"/>
    </location>
</feature>
<evidence type="ECO:0000256" key="1">
    <source>
        <dbReference type="ARBA" id="ARBA00004651"/>
    </source>
</evidence>
<evidence type="ECO:0000256" key="4">
    <source>
        <dbReference type="ARBA" id="ARBA00023136"/>
    </source>
</evidence>
<evidence type="ECO:0000256" key="2">
    <source>
        <dbReference type="ARBA" id="ARBA00022692"/>
    </source>
</evidence>
<feature type="transmembrane region" description="Helical" evidence="5">
    <location>
        <begin position="357"/>
        <end position="375"/>
    </location>
</feature>
<evidence type="ECO:0000313" key="8">
    <source>
        <dbReference type="Proteomes" id="UP001321486"/>
    </source>
</evidence>
<reference evidence="8" key="1">
    <citation type="journal article" date="2019" name="Int. J. Syst. Evol. Microbiol.">
        <title>The Global Catalogue of Microorganisms (GCM) 10K type strain sequencing project: providing services to taxonomists for standard genome sequencing and annotation.</title>
        <authorList>
            <consortium name="The Broad Institute Genomics Platform"/>
            <consortium name="The Broad Institute Genome Sequencing Center for Infectious Disease"/>
            <person name="Wu L."/>
            <person name="Ma J."/>
        </authorList>
    </citation>
    <scope>NUCLEOTIDE SEQUENCE [LARGE SCALE GENOMIC DNA]</scope>
    <source>
        <strain evidence="8">NBRC 108728</strain>
    </source>
</reference>
<dbReference type="PROSITE" id="PS50850">
    <property type="entry name" value="MFS"/>
    <property type="match status" value="1"/>
</dbReference>
<feature type="domain" description="Major facilitator superfamily (MFS) profile" evidence="6">
    <location>
        <begin position="21"/>
        <end position="450"/>
    </location>
</feature>
<name>A0ABM8GIW1_9MICO</name>
<evidence type="ECO:0000313" key="7">
    <source>
        <dbReference type="EMBL" id="BDZ48325.1"/>
    </source>
</evidence>
<dbReference type="InterPro" id="IPR036259">
    <property type="entry name" value="MFS_trans_sf"/>
</dbReference>
<sequence>MSKAAVDTSPGGVLSRHYLLATLGMVALIGIAAFESLAVTTVMPTVSRQLNGEALYSLTFAAPLATSLVGMVFAGNWADRSGPRSVVISSTLMFAIGLLIVGTAPTMTVLLVGRLVQGFGSGALIVGLYVMVSELYPARLHPSVFAGFAAAWVVPGLVGPVIAGTVTERFGWHWVFLGAMVAAVPAFAMIAPSLRRLAPREAVVPWSAGRILWSGAAAAAVVALNLLSEFPVAVSVAVVVASVLVLAVALRPLLPARTLRAGAGVPTLVLLRGLVGAAFLGGDVYIPYLLSAHYGFSPAASGITLTVGSVSWALASWLVGRLGDRVTQLLGIRIGITLVVVGVVSAVVTPIWHVHPAVLIVGWTLTGFGMGFMYPRFSVLVLRWSGDDERGFNSSALTIADSAGAAVVLALTGAAFGLLGGAQDPGAFVACFGVALAVAVLALAVSGRAIPTGSTDR</sequence>
<dbReference type="RefSeq" id="WP_286345322.1">
    <property type="nucleotide sequence ID" value="NZ_AP027732.1"/>
</dbReference>
<dbReference type="PANTHER" id="PTHR23501">
    <property type="entry name" value="MAJOR FACILITATOR SUPERFAMILY"/>
    <property type="match status" value="1"/>
</dbReference>
<feature type="transmembrane region" description="Helical" evidence="5">
    <location>
        <begin position="54"/>
        <end position="74"/>
    </location>
</feature>